<dbReference type="SMART" id="SM00212">
    <property type="entry name" value="UBCc"/>
    <property type="match status" value="1"/>
</dbReference>
<dbReference type="Gene3D" id="3.10.110.10">
    <property type="entry name" value="Ubiquitin Conjugating Enzyme"/>
    <property type="match status" value="1"/>
</dbReference>
<dbReference type="PROSITE" id="PS00183">
    <property type="entry name" value="UBC_1"/>
    <property type="match status" value="1"/>
</dbReference>
<dbReference type="GO" id="GO:0016740">
    <property type="term" value="F:transferase activity"/>
    <property type="evidence" value="ECO:0007669"/>
    <property type="project" value="UniProtKB-KW"/>
</dbReference>
<dbReference type="PROSITE" id="PS50127">
    <property type="entry name" value="UBC_2"/>
    <property type="match status" value="1"/>
</dbReference>
<evidence type="ECO:0000256" key="1">
    <source>
        <dbReference type="ARBA" id="ARBA00022679"/>
    </source>
</evidence>
<comment type="caution">
    <text evidence="6">The sequence shown here is derived from an EMBL/GenBank/DDBJ whole genome shotgun (WGS) entry which is preliminary data.</text>
</comment>
<feature type="non-terminal residue" evidence="6">
    <location>
        <position position="1"/>
    </location>
</feature>
<dbReference type="Pfam" id="PF00179">
    <property type="entry name" value="UQ_con"/>
    <property type="match status" value="1"/>
</dbReference>
<gene>
    <name evidence="6" type="ORF">SMN809_LOCUS47805</name>
</gene>
<organism evidence="6 7">
    <name type="scientific">Rotaria magnacalcarata</name>
    <dbReference type="NCBI Taxonomy" id="392030"/>
    <lineage>
        <taxon>Eukaryota</taxon>
        <taxon>Metazoa</taxon>
        <taxon>Spiralia</taxon>
        <taxon>Gnathifera</taxon>
        <taxon>Rotifera</taxon>
        <taxon>Eurotatoria</taxon>
        <taxon>Bdelloidea</taxon>
        <taxon>Philodinida</taxon>
        <taxon>Philodinidae</taxon>
        <taxon>Rotaria</taxon>
    </lineage>
</organism>
<evidence type="ECO:0000256" key="4">
    <source>
        <dbReference type="RuleBase" id="RU362109"/>
    </source>
</evidence>
<proteinExistence type="inferred from homology"/>
<comment type="similarity">
    <text evidence="4">Belongs to the ubiquitin-conjugating enzyme family.</text>
</comment>
<keyword evidence="4" id="KW-0547">Nucleotide-binding</keyword>
<evidence type="ECO:0000259" key="5">
    <source>
        <dbReference type="PROSITE" id="PS50127"/>
    </source>
</evidence>
<protein>
    <recommendedName>
        <fullName evidence="5">UBC core domain-containing protein</fullName>
    </recommendedName>
</protein>
<keyword evidence="2 4" id="KW-0833">Ubl conjugation pathway</keyword>
<evidence type="ECO:0000313" key="7">
    <source>
        <dbReference type="Proteomes" id="UP000676336"/>
    </source>
</evidence>
<feature type="domain" description="UBC core" evidence="5">
    <location>
        <begin position="14"/>
        <end position="174"/>
    </location>
</feature>
<evidence type="ECO:0000256" key="2">
    <source>
        <dbReference type="ARBA" id="ARBA00022786"/>
    </source>
</evidence>
<keyword evidence="1" id="KW-0808">Transferase</keyword>
<dbReference type="AlphaFoldDB" id="A0A8S3BLI0"/>
<dbReference type="InterPro" id="IPR000608">
    <property type="entry name" value="UBC"/>
</dbReference>
<accession>A0A8S3BLI0</accession>
<evidence type="ECO:0000313" key="6">
    <source>
        <dbReference type="EMBL" id="CAF4815831.1"/>
    </source>
</evidence>
<dbReference type="Proteomes" id="UP000676336">
    <property type="component" value="Unassembled WGS sequence"/>
</dbReference>
<feature type="active site" description="Glycyl thioester intermediate" evidence="3">
    <location>
        <position position="110"/>
    </location>
</feature>
<name>A0A8S3BLI0_9BILA</name>
<sequence>MIAPIRISMTRDTVQIRRLYREIQQLKKLSSSIFLLDYDPFSDDDESLTGSKAVPSLLIAGRILPTSEPFRQRSFRISITLTPEYPFEPPAVRFLTPIYHPNIMENGTICIKLLNGYWNYNPFVTFSDIIIAVEKQISTPDLEFSIRPNVAMEYMEKREEYNRQALQYVLQWGLPRTATHLKTPHLTIYGQNKISSRQLLNEISSTAAAAQAHTTITSPSSASHVSKAIIIQTTNNFKTIA</sequence>
<keyword evidence="4" id="KW-0067">ATP-binding</keyword>
<evidence type="ECO:0000256" key="3">
    <source>
        <dbReference type="PROSITE-ProRule" id="PRU10133"/>
    </source>
</evidence>
<reference evidence="6" key="1">
    <citation type="submission" date="2021-02" db="EMBL/GenBank/DDBJ databases">
        <authorList>
            <person name="Nowell W R."/>
        </authorList>
    </citation>
    <scope>NUCLEOTIDE SEQUENCE</scope>
</reference>
<dbReference type="EMBL" id="CAJOBI010152263">
    <property type="protein sequence ID" value="CAF4815831.1"/>
    <property type="molecule type" value="Genomic_DNA"/>
</dbReference>
<dbReference type="PANTHER" id="PTHR24068">
    <property type="entry name" value="UBIQUITIN-CONJUGATING ENZYME E2"/>
    <property type="match status" value="1"/>
</dbReference>
<dbReference type="GO" id="GO:0005524">
    <property type="term" value="F:ATP binding"/>
    <property type="evidence" value="ECO:0007669"/>
    <property type="project" value="UniProtKB-UniRule"/>
</dbReference>
<dbReference type="InterPro" id="IPR023313">
    <property type="entry name" value="UBQ-conjugating_AS"/>
</dbReference>
<dbReference type="SUPFAM" id="SSF54495">
    <property type="entry name" value="UBC-like"/>
    <property type="match status" value="1"/>
</dbReference>
<dbReference type="InterPro" id="IPR016135">
    <property type="entry name" value="UBQ-conjugating_enzyme/RWD"/>
</dbReference>